<evidence type="ECO:0000313" key="4">
    <source>
        <dbReference type="Proteomes" id="UP000028837"/>
    </source>
</evidence>
<feature type="region of interest" description="Disordered" evidence="1">
    <location>
        <begin position="303"/>
        <end position="333"/>
    </location>
</feature>
<dbReference type="VEuPathDB" id="ToxoDB:TGDOM2_204300"/>
<dbReference type="EMBL" id="AHZU02000962">
    <property type="protein sequence ID" value="KFG38078.1"/>
    <property type="molecule type" value="Genomic_DNA"/>
</dbReference>
<proteinExistence type="predicted"/>
<feature type="compositionally biased region" description="Basic and acidic residues" evidence="1">
    <location>
        <begin position="313"/>
        <end position="322"/>
    </location>
</feature>
<feature type="region of interest" description="Disordered" evidence="1">
    <location>
        <begin position="240"/>
        <end position="288"/>
    </location>
</feature>
<keyword evidence="2 3" id="KW-0812">Transmembrane</keyword>
<feature type="compositionally biased region" description="Basic and acidic residues" evidence="1">
    <location>
        <begin position="268"/>
        <end position="280"/>
    </location>
</feature>
<protein>
    <submittedName>
        <fullName evidence="3">Putative transmembrane protein</fullName>
    </submittedName>
</protein>
<dbReference type="OrthoDB" id="331411at2759"/>
<name>A0A086K110_TOXGO</name>
<accession>A0A086K110</accession>
<keyword evidence="2" id="KW-1133">Transmembrane helix</keyword>
<comment type="caution">
    <text evidence="3">The sequence shown here is derived from an EMBL/GenBank/DDBJ whole genome shotgun (WGS) entry which is preliminary data.</text>
</comment>
<gene>
    <name evidence="3" type="ORF">TGDOM2_204300</name>
</gene>
<evidence type="ECO:0000256" key="2">
    <source>
        <dbReference type="SAM" id="Phobius"/>
    </source>
</evidence>
<feature type="region of interest" description="Disordered" evidence="1">
    <location>
        <begin position="572"/>
        <end position="612"/>
    </location>
</feature>
<keyword evidence="2" id="KW-0472">Membrane</keyword>
<evidence type="ECO:0000313" key="3">
    <source>
        <dbReference type="EMBL" id="KFG38078.1"/>
    </source>
</evidence>
<dbReference type="Proteomes" id="UP000028837">
    <property type="component" value="Unassembled WGS sequence"/>
</dbReference>
<reference evidence="3 4" key="1">
    <citation type="submission" date="2014-02" db="EMBL/GenBank/DDBJ databases">
        <authorList>
            <person name="Sibley D."/>
            <person name="Venepally P."/>
            <person name="Karamycheva S."/>
            <person name="Hadjithomas M."/>
            <person name="Khan A."/>
            <person name="Brunk B."/>
            <person name="Roos D."/>
            <person name="Caler E."/>
            <person name="Lorenzi H."/>
        </authorList>
    </citation>
    <scope>NUCLEOTIDE SEQUENCE [LARGE SCALE GENOMIC DNA]</scope>
    <source>
        <strain evidence="3 4">GAB2-2007-GAL-DOM2</strain>
    </source>
</reference>
<sequence length="744" mass="83051">MRRLRARDAESLACLDSRAGERSQCRRASSLAVSFCVFSLLPLFVIRLGEASSVSPSSFVPVGEQDAVTVEEAEAPRERRRYVPRTSNPDFGREAPAIAGAPFILADDWPYIFDGVAPDGSASTVERTAGQEEGETIKGENERENKCAFFVWAHSLSPRPRGIVRDKEPIDWSELWYYYLRELQRRGDFDTLVLLAPDAHNRQDESISRLHAYAAWLARKMRLMLSFLLVDGREEAAVERELNAQTPGEKQHSKQLRARATGTLDGAEAVHPRLGRKSEQEAESLWEAGGEEGRAATVAALEVPPEPQGRQPAEQRPKREDAAAPEAGGGATPAELQWLAPLASRRWRKCSSVDLFLLGKGVGGLALRLLAAPSEELWGEASTEAEEKEILLFHDFLWRHMETVAAGRAAQRPQRSRKPTVSLRSVVTVNTPHAGVAGRPFARRSSFTEWMLRHAPTMARLASGRMLSLLFGAAFLKELWHGDADRLLCTLAQQEKRAYSQRRRTGSLLALADAVLFYGALDDRVRKSPASVLGIWDPALLDSVGLDFLARHTDDHNHYRFIDVAHSPSNALGVQQPKAGDGTQQPREAEEGLQASPRNGGEGRTNAGVHPQRPVIPRYHKNLLVYDSNVCKVLPRNKLFETTLQLLELINEHQQPVPFVPLRFGRLTNHAALFVDGDIVRRRGAFYFGKPRVNFDVNKWSLMHAAVRSLQTRAAIEETEFDNDKAIPPEAWFLPTRDQTRTWT</sequence>
<feature type="transmembrane region" description="Helical" evidence="2">
    <location>
        <begin position="28"/>
        <end position="49"/>
    </location>
</feature>
<dbReference type="AlphaFoldDB" id="A0A086K110"/>
<evidence type="ECO:0000256" key="1">
    <source>
        <dbReference type="SAM" id="MobiDB-lite"/>
    </source>
</evidence>
<organism evidence="3 4">
    <name type="scientific">Toxoplasma gondii GAB2-2007-GAL-DOM2</name>
    <dbReference type="NCBI Taxonomy" id="1130820"/>
    <lineage>
        <taxon>Eukaryota</taxon>
        <taxon>Sar</taxon>
        <taxon>Alveolata</taxon>
        <taxon>Apicomplexa</taxon>
        <taxon>Conoidasida</taxon>
        <taxon>Coccidia</taxon>
        <taxon>Eucoccidiorida</taxon>
        <taxon>Eimeriorina</taxon>
        <taxon>Sarcocystidae</taxon>
        <taxon>Toxoplasma</taxon>
    </lineage>
</organism>